<protein>
    <submittedName>
        <fullName evidence="2">Collagen triple helix repeat-containing protein</fullName>
    </submittedName>
</protein>
<dbReference type="OrthoDB" id="2455572at2"/>
<dbReference type="Proteomes" id="UP000199200">
    <property type="component" value="Unassembled WGS sequence"/>
</dbReference>
<dbReference type="GO" id="GO:0030020">
    <property type="term" value="F:extracellular matrix structural constituent conferring tensile strength"/>
    <property type="evidence" value="ECO:0007669"/>
    <property type="project" value="TreeGrafter"/>
</dbReference>
<feature type="region of interest" description="Disordered" evidence="1">
    <location>
        <begin position="1"/>
        <end position="165"/>
    </location>
</feature>
<evidence type="ECO:0000256" key="1">
    <source>
        <dbReference type="SAM" id="MobiDB-lite"/>
    </source>
</evidence>
<dbReference type="GO" id="GO:0030198">
    <property type="term" value="P:extracellular matrix organization"/>
    <property type="evidence" value="ECO:0007669"/>
    <property type="project" value="TreeGrafter"/>
</dbReference>
<dbReference type="GO" id="GO:0005615">
    <property type="term" value="C:extracellular space"/>
    <property type="evidence" value="ECO:0007669"/>
    <property type="project" value="TreeGrafter"/>
</dbReference>
<dbReference type="InterPro" id="IPR008983">
    <property type="entry name" value="Tumour_necrosis_fac-like_dom"/>
</dbReference>
<dbReference type="PANTHER" id="PTHR24023:SF1044">
    <property type="entry name" value="FIBRILLAR COLLAGEN NC1 DOMAIN-CONTAINING PROTEIN"/>
    <property type="match status" value="1"/>
</dbReference>
<reference evidence="3" key="1">
    <citation type="submission" date="2016-10" db="EMBL/GenBank/DDBJ databases">
        <authorList>
            <person name="Varghese N."/>
            <person name="Submissions S."/>
        </authorList>
    </citation>
    <scope>NUCLEOTIDE SEQUENCE [LARGE SCALE GENOMIC DNA]</scope>
    <source>
        <strain evidence="3">CGMCC 1.6763</strain>
    </source>
</reference>
<feature type="compositionally biased region" description="Gly residues" evidence="1">
    <location>
        <begin position="1"/>
        <end position="12"/>
    </location>
</feature>
<feature type="compositionally biased region" description="Basic residues" evidence="1">
    <location>
        <begin position="15"/>
        <end position="28"/>
    </location>
</feature>
<dbReference type="InterPro" id="IPR050149">
    <property type="entry name" value="Collagen_superfamily"/>
</dbReference>
<dbReference type="GO" id="GO:0031012">
    <property type="term" value="C:extracellular matrix"/>
    <property type="evidence" value="ECO:0007669"/>
    <property type="project" value="TreeGrafter"/>
</dbReference>
<feature type="compositionally biased region" description="Low complexity" evidence="1">
    <location>
        <begin position="113"/>
        <end position="145"/>
    </location>
</feature>
<dbReference type="AlphaFoldDB" id="A0A1H6TKF6"/>
<organism evidence="2 3">
    <name type="scientific">Bhargavaea ginsengi</name>
    <dbReference type="NCBI Taxonomy" id="426757"/>
    <lineage>
        <taxon>Bacteria</taxon>
        <taxon>Bacillati</taxon>
        <taxon>Bacillota</taxon>
        <taxon>Bacilli</taxon>
        <taxon>Bacillales</taxon>
        <taxon>Caryophanaceae</taxon>
        <taxon>Bhargavaea</taxon>
    </lineage>
</organism>
<dbReference type="PANTHER" id="PTHR24023">
    <property type="entry name" value="COLLAGEN ALPHA"/>
    <property type="match status" value="1"/>
</dbReference>
<name>A0A1H6TKF6_9BACL</name>
<evidence type="ECO:0000313" key="2">
    <source>
        <dbReference type="EMBL" id="SEI77657.1"/>
    </source>
</evidence>
<keyword evidence="2" id="KW-0176">Collagen</keyword>
<keyword evidence="3" id="KW-1185">Reference proteome</keyword>
<proteinExistence type="predicted"/>
<dbReference type="Pfam" id="PF01391">
    <property type="entry name" value="Collagen"/>
    <property type="match status" value="1"/>
</dbReference>
<dbReference type="EMBL" id="FNZF01000001">
    <property type="protein sequence ID" value="SEI77657.1"/>
    <property type="molecule type" value="Genomic_DNA"/>
</dbReference>
<accession>A0A1H6TKF6</accession>
<gene>
    <name evidence="2" type="ORF">SAMN04488127_0439</name>
</gene>
<sequence length="304" mass="31367">MDKPLSGGGSGGQRHTCRKCGRRHRRRQVAAAELHGLRPSDRPAQPFEQESLEPLRGERGPRGFTGLRGEPGPPGPEGPEGPMGPAGAQGPRGETGPQGPAGTAGLQGPKGDQGPAGPEGAPGPKGETGETGPEGPAGAPGIQGPKGDRGPAGERGERGPQGDAGGIAEFAFLATTPGLQVGQGTMVRFNGESVLSSGISVKGRKTSVKISRSGLYEMILALSAGETSRWAVFVNGEKVTESECLIREDQQEAFRMAVLPLKEGDLVTLKNCVPEEGEKGQSKAEVTAALSLKLLSYVQDEDKD</sequence>
<dbReference type="Gene3D" id="2.60.120.40">
    <property type="match status" value="1"/>
</dbReference>
<feature type="compositionally biased region" description="Basic and acidic residues" evidence="1">
    <location>
        <begin position="146"/>
        <end position="160"/>
    </location>
</feature>
<dbReference type="InterPro" id="IPR008160">
    <property type="entry name" value="Collagen"/>
</dbReference>
<dbReference type="STRING" id="426757.SAMN04488127_0439"/>
<evidence type="ECO:0000313" key="3">
    <source>
        <dbReference type="Proteomes" id="UP000199200"/>
    </source>
</evidence>